<dbReference type="Proteomes" id="UP000828251">
    <property type="component" value="Unassembled WGS sequence"/>
</dbReference>
<gene>
    <name evidence="3" type="ORF">J1N35_037739</name>
</gene>
<dbReference type="InterPro" id="IPR039648">
    <property type="entry name" value="DHPH_N"/>
</dbReference>
<sequence length="117" mass="13642">MIPKKFMFLPLMIASLIGKSFNACSEFPLVKPKKPFQRVNVDEVEFVDSRLEDNSYWAKMICTFVPRYIAIKFASIWQDLGAIVDLFYRKELLLRGFDDEMRAVVARNLKGRGIKLF</sequence>
<feature type="signal peptide" evidence="1">
    <location>
        <begin position="1"/>
        <end position="22"/>
    </location>
</feature>
<dbReference type="Gene3D" id="3.50.50.60">
    <property type="entry name" value="FAD/NAD(P)-binding domain"/>
    <property type="match status" value="1"/>
</dbReference>
<feature type="chain" id="PRO_5039594580" description="Pyridine nucleotide-disulphide oxidoreductase N-terminal domain-containing protein" evidence="1">
    <location>
        <begin position="23"/>
        <end position="117"/>
    </location>
</feature>
<feature type="domain" description="Pyridine nucleotide-disulphide oxidoreductase N-terminal" evidence="2">
    <location>
        <begin position="68"/>
        <end position="116"/>
    </location>
</feature>
<evidence type="ECO:0000256" key="1">
    <source>
        <dbReference type="SAM" id="SignalP"/>
    </source>
</evidence>
<evidence type="ECO:0000259" key="2">
    <source>
        <dbReference type="Pfam" id="PF00070"/>
    </source>
</evidence>
<reference evidence="3 4" key="1">
    <citation type="journal article" date="2021" name="Plant Biotechnol. J.">
        <title>Multi-omics assisted identification of the key and species-specific regulatory components of drought-tolerant mechanisms in Gossypium stocksii.</title>
        <authorList>
            <person name="Yu D."/>
            <person name="Ke L."/>
            <person name="Zhang D."/>
            <person name="Wu Y."/>
            <person name="Sun Y."/>
            <person name="Mei J."/>
            <person name="Sun J."/>
            <person name="Sun Y."/>
        </authorList>
    </citation>
    <scope>NUCLEOTIDE SEQUENCE [LARGE SCALE GENOMIC DNA]</scope>
    <source>
        <strain evidence="4">cv. E1</strain>
        <tissue evidence="3">Leaf</tissue>
    </source>
</reference>
<dbReference type="OrthoDB" id="5850342at2759"/>
<dbReference type="SUPFAM" id="SSF51905">
    <property type="entry name" value="FAD/NAD(P)-binding domain"/>
    <property type="match status" value="1"/>
</dbReference>
<dbReference type="EMBL" id="JAIQCV010000011">
    <property type="protein sequence ID" value="KAH1046955.1"/>
    <property type="molecule type" value="Genomic_DNA"/>
</dbReference>
<protein>
    <recommendedName>
        <fullName evidence="2">Pyridine nucleotide-disulphide oxidoreductase N-terminal domain-containing protein</fullName>
    </recommendedName>
</protein>
<organism evidence="3 4">
    <name type="scientific">Gossypium stocksii</name>
    <dbReference type="NCBI Taxonomy" id="47602"/>
    <lineage>
        <taxon>Eukaryota</taxon>
        <taxon>Viridiplantae</taxon>
        <taxon>Streptophyta</taxon>
        <taxon>Embryophyta</taxon>
        <taxon>Tracheophyta</taxon>
        <taxon>Spermatophyta</taxon>
        <taxon>Magnoliopsida</taxon>
        <taxon>eudicotyledons</taxon>
        <taxon>Gunneridae</taxon>
        <taxon>Pentapetalae</taxon>
        <taxon>rosids</taxon>
        <taxon>malvids</taxon>
        <taxon>Malvales</taxon>
        <taxon>Malvaceae</taxon>
        <taxon>Malvoideae</taxon>
        <taxon>Gossypium</taxon>
    </lineage>
</organism>
<keyword evidence="4" id="KW-1185">Reference proteome</keyword>
<keyword evidence="1" id="KW-0732">Signal</keyword>
<dbReference type="Pfam" id="PF00070">
    <property type="entry name" value="Pyr_redox"/>
    <property type="match status" value="1"/>
</dbReference>
<evidence type="ECO:0000313" key="3">
    <source>
        <dbReference type="EMBL" id="KAH1046955.1"/>
    </source>
</evidence>
<name>A0A9D3ZM71_9ROSI</name>
<proteinExistence type="predicted"/>
<comment type="caution">
    <text evidence="3">The sequence shown here is derived from an EMBL/GenBank/DDBJ whole genome shotgun (WGS) entry which is preliminary data.</text>
</comment>
<accession>A0A9D3ZM71</accession>
<evidence type="ECO:0000313" key="4">
    <source>
        <dbReference type="Proteomes" id="UP000828251"/>
    </source>
</evidence>
<dbReference type="AlphaFoldDB" id="A0A9D3ZM71"/>
<dbReference type="InterPro" id="IPR036188">
    <property type="entry name" value="FAD/NAD-bd_sf"/>
</dbReference>